<name>A0A3S9H927_9LACT</name>
<dbReference type="InterPro" id="IPR048331">
    <property type="entry name" value="PcRGLX/YetA_3rd"/>
</dbReference>
<organism evidence="4 5">
    <name type="scientific">Jeotgalibaca ciconiae</name>
    <dbReference type="NCBI Taxonomy" id="2496265"/>
    <lineage>
        <taxon>Bacteria</taxon>
        <taxon>Bacillati</taxon>
        <taxon>Bacillota</taxon>
        <taxon>Bacilli</taxon>
        <taxon>Lactobacillales</taxon>
        <taxon>Carnobacteriaceae</taxon>
        <taxon>Jeotgalibaca</taxon>
    </lineage>
</organism>
<dbReference type="PANTHER" id="PTHR40081">
    <property type="entry name" value="CONCANAVALIN A-LIKE LECTIN/GLUCANASE"/>
    <property type="match status" value="1"/>
</dbReference>
<dbReference type="InterPro" id="IPR048329">
    <property type="entry name" value="PcRGLX_1st"/>
</dbReference>
<dbReference type="Pfam" id="PF21345">
    <property type="entry name" value="PcRGLX_2nd"/>
    <property type="match status" value="1"/>
</dbReference>
<feature type="domain" description="PcRGLX/YetA-like N-terminal RIFT barrel" evidence="1">
    <location>
        <begin position="2"/>
        <end position="66"/>
    </location>
</feature>
<dbReference type="InterPro" id="IPR045793">
    <property type="entry name" value="PcRGLX/YetA-like"/>
</dbReference>
<keyword evidence="5" id="KW-1185">Reference proteome</keyword>
<evidence type="ECO:0000259" key="1">
    <source>
        <dbReference type="Pfam" id="PF19501"/>
    </source>
</evidence>
<feature type="domain" description="PcRGLX/YetA-like C-terminal alpha/alpha toroid" evidence="3">
    <location>
        <begin position="419"/>
        <end position="824"/>
    </location>
</feature>
<evidence type="ECO:0008006" key="6">
    <source>
        <dbReference type="Google" id="ProtNLM"/>
    </source>
</evidence>
<reference evidence="5" key="1">
    <citation type="submission" date="2018-12" db="EMBL/GenBank/DDBJ databases">
        <title>Complete genome sequencing of Jeotgalibaca sp. H21T32.</title>
        <authorList>
            <person name="Bae J.-W."/>
            <person name="Lee S.-Y."/>
        </authorList>
    </citation>
    <scope>NUCLEOTIDE SEQUENCE [LARGE SCALE GENOMIC DNA]</scope>
    <source>
        <strain evidence="5">H21T32</strain>
    </source>
</reference>
<evidence type="ECO:0000313" key="4">
    <source>
        <dbReference type="EMBL" id="AZP03860.1"/>
    </source>
</evidence>
<dbReference type="Pfam" id="PF19501">
    <property type="entry name" value="PcRGLX_1st"/>
    <property type="match status" value="1"/>
</dbReference>
<dbReference type="Proteomes" id="UP000273326">
    <property type="component" value="Chromosome"/>
</dbReference>
<sequence length="835" mass="96578">MKWLGSAPRIKKGISWGYPWKQGELEKNQVEKYQSLDGAPIQTNIMAVWPDGSIKWTGHAAVLDHSTELVLSKEREFDGDEIATNKYNGIYINNNRLTAYFPKHGEGKSLLEWVKINNEIKLADFQVIIKVDGETIPALIDKVEIEENGAIKTVVKVTSLIQRNKEIMYQFETRFQFFANLNTIDITHTVIIGASDNIEGLGLNYKTNIVGESWNRHVRVGGDDGVYSEPAQLLLSRRHAIKNSLYSQQVRGEIVEISEENDEMLTHAKENAIWNNYKVSQLSSSHYEIKKQTDENHTFIKLGSGKRSKGMIYAGGRNGGTALVLNDFWEKYPASLRVDGLNEAATTITAWLWSPESEPIDFTHYSKRDHMLSAYEGMEEIRSTPIGIANTSRLTVALYDESPTSEDLWNMTLDTIDAPLIVMAPERYYETKVFGVWSLPNKENKTKKFLEKQMEELFNFYYKEVEQRDWYGFWNYGDVMHTYDPYRHMWRYDLGGYAWQNTELVPNMWLWQYFLRTGKEEVFRLAEAMTRHTSEVDVYHLGEYKGLGSRHNVLHWGCQCKEARISMAGLHRYYYYLTGDSRTKDLLEEVKDNEGVFEKLEPLREFYSSNETTVPIRVGPDWAALVSNWFTYYELTGEKKYLDQIMVGIDSIYHTPMKLLSGPTYHFDPKTKQLHYFGTGNVGGYHMVISFGAPQVWLELAENIKNDGWNEMLAEFGRFYALSDKEKLIESGGDLNDKHFAWPMFATGMMAYAANYYKDEDLAKKTWDILLDPDKSGIPVPVLETLNEVKTWKNIREMPWISTNVVSQWCLNLMLCLELIGEYLPTINFMEEEHE</sequence>
<dbReference type="Pfam" id="PF21346">
    <property type="entry name" value="PcRGLX_3rd"/>
    <property type="match status" value="1"/>
</dbReference>
<proteinExistence type="predicted"/>
<accession>A0A3S9H927</accession>
<evidence type="ECO:0000259" key="2">
    <source>
        <dbReference type="Pfam" id="PF21345"/>
    </source>
</evidence>
<dbReference type="KEGG" id="jeh:EJN90_03775"/>
<dbReference type="EMBL" id="CP034465">
    <property type="protein sequence ID" value="AZP03860.1"/>
    <property type="molecule type" value="Genomic_DNA"/>
</dbReference>
<dbReference type="OrthoDB" id="262615at2"/>
<dbReference type="PANTHER" id="PTHR40081:SF1">
    <property type="entry name" value="TAT PATHWAY SIGNAL SEQUENCE DOMAIN PROTEIN"/>
    <property type="match status" value="1"/>
</dbReference>
<dbReference type="AlphaFoldDB" id="A0A3S9H927"/>
<feature type="domain" description="PcRGLX/YetA-like central beta-sandwich" evidence="2">
    <location>
        <begin position="85"/>
        <end position="411"/>
    </location>
</feature>
<evidence type="ECO:0000313" key="5">
    <source>
        <dbReference type="Proteomes" id="UP000273326"/>
    </source>
</evidence>
<dbReference type="RefSeq" id="WP_126108942.1">
    <property type="nucleotide sequence ID" value="NZ_CP034465.1"/>
</dbReference>
<evidence type="ECO:0000259" key="3">
    <source>
        <dbReference type="Pfam" id="PF21346"/>
    </source>
</evidence>
<gene>
    <name evidence="4" type="ORF">EJN90_03775</name>
</gene>
<dbReference type="InterPro" id="IPR048330">
    <property type="entry name" value="PcRGLX/YetA_2nd"/>
</dbReference>
<protein>
    <recommendedName>
        <fullName evidence="6">Tat pathway signal sequence domain protein</fullName>
    </recommendedName>
</protein>